<dbReference type="CDD" id="cd03188">
    <property type="entry name" value="GST_C_Beta"/>
    <property type="match status" value="1"/>
</dbReference>
<dbReference type="SUPFAM" id="SSF47616">
    <property type="entry name" value="GST C-terminal domain-like"/>
    <property type="match status" value="1"/>
</dbReference>
<dbReference type="RefSeq" id="WP_182326002.1">
    <property type="nucleotide sequence ID" value="NZ_CP058554.1"/>
</dbReference>
<dbReference type="PANTHER" id="PTHR44051:SF8">
    <property type="entry name" value="GLUTATHIONE S-TRANSFERASE GSTA"/>
    <property type="match status" value="1"/>
</dbReference>
<sequence length="211" mass="23176">MRQDLTLYYAPGTCAQAVLIALHEAGAAFEAQRLNMAEGEQRAPAYLAINLKGRVPALVTPQGVLTETAALLLYVAQTHPDKQLAPLSDPFQLARMQEFNSFLASTVHISHAHRPRAARWADDEAAQKAMQAKVPQNMRDGFTLIEQHYLGDKTWVMGEQYTVADGYLFTMAGWLKSDSVDINEFPRVAAHYARVAARPAVQAALAQSARG</sequence>
<dbReference type="PROSITE" id="PS50405">
    <property type="entry name" value="GST_CTER"/>
    <property type="match status" value="1"/>
</dbReference>
<proteinExistence type="predicted"/>
<dbReference type="AlphaFoldDB" id="A0A7G5EC41"/>
<evidence type="ECO:0000313" key="4">
    <source>
        <dbReference type="Proteomes" id="UP000515240"/>
    </source>
</evidence>
<dbReference type="InterPro" id="IPR036282">
    <property type="entry name" value="Glutathione-S-Trfase_C_sf"/>
</dbReference>
<dbReference type="SFLD" id="SFLDS00019">
    <property type="entry name" value="Glutathione_Transferase_(cytos"/>
    <property type="match status" value="1"/>
</dbReference>
<dbReference type="InterPro" id="IPR010987">
    <property type="entry name" value="Glutathione-S-Trfase_C-like"/>
</dbReference>
<dbReference type="Gene3D" id="3.40.30.10">
    <property type="entry name" value="Glutaredoxin"/>
    <property type="match status" value="1"/>
</dbReference>
<dbReference type="CDD" id="cd03057">
    <property type="entry name" value="GST_N_Beta"/>
    <property type="match status" value="1"/>
</dbReference>
<dbReference type="EMBL" id="CP058554">
    <property type="protein sequence ID" value="QMV71566.1"/>
    <property type="molecule type" value="Genomic_DNA"/>
</dbReference>
<dbReference type="Pfam" id="PF14497">
    <property type="entry name" value="GST_C_3"/>
    <property type="match status" value="1"/>
</dbReference>
<dbReference type="KEGG" id="cpis:HS961_01240"/>
<organism evidence="3 4">
    <name type="scientific">Comamonas piscis</name>
    <dbReference type="NCBI Taxonomy" id="1562974"/>
    <lineage>
        <taxon>Bacteria</taxon>
        <taxon>Pseudomonadati</taxon>
        <taxon>Pseudomonadota</taxon>
        <taxon>Betaproteobacteria</taxon>
        <taxon>Burkholderiales</taxon>
        <taxon>Comamonadaceae</taxon>
        <taxon>Comamonas</taxon>
    </lineage>
</organism>
<dbReference type="PANTHER" id="PTHR44051">
    <property type="entry name" value="GLUTATHIONE S-TRANSFERASE-RELATED"/>
    <property type="match status" value="1"/>
</dbReference>
<dbReference type="SFLD" id="SFLDG01150">
    <property type="entry name" value="Main.1:_Beta-like"/>
    <property type="match status" value="1"/>
</dbReference>
<dbReference type="Proteomes" id="UP000515240">
    <property type="component" value="Chromosome"/>
</dbReference>
<dbReference type="InterPro" id="IPR036249">
    <property type="entry name" value="Thioredoxin-like_sf"/>
</dbReference>
<protein>
    <submittedName>
        <fullName evidence="3">Glutathione S-transferase family protein</fullName>
    </submittedName>
</protein>
<dbReference type="SUPFAM" id="SSF52833">
    <property type="entry name" value="Thioredoxin-like"/>
    <property type="match status" value="1"/>
</dbReference>
<dbReference type="GO" id="GO:0016740">
    <property type="term" value="F:transferase activity"/>
    <property type="evidence" value="ECO:0007669"/>
    <property type="project" value="UniProtKB-KW"/>
</dbReference>
<dbReference type="Pfam" id="PF02798">
    <property type="entry name" value="GST_N"/>
    <property type="match status" value="1"/>
</dbReference>
<accession>A0A7G5EC41</accession>
<keyword evidence="4" id="KW-1185">Reference proteome</keyword>
<feature type="domain" description="GST C-terminal" evidence="2">
    <location>
        <begin position="89"/>
        <end position="211"/>
    </location>
</feature>
<gene>
    <name evidence="3" type="ORF">HS961_01240</name>
</gene>
<feature type="domain" description="GST N-terminal" evidence="1">
    <location>
        <begin position="2"/>
        <end position="83"/>
    </location>
</feature>
<keyword evidence="3" id="KW-0808">Transferase</keyword>
<dbReference type="InterPro" id="IPR040079">
    <property type="entry name" value="Glutathione_S-Trfase"/>
</dbReference>
<name>A0A7G5EC41_9BURK</name>
<reference evidence="3 4" key="1">
    <citation type="journal article" date="2020" name="G3 (Bethesda)">
        <title>CeMbio - The Caenorhabditis elegans Microbiome Resource.</title>
        <authorList>
            <person name="Dirksen P."/>
            <person name="Assie A."/>
            <person name="Zimmermann J."/>
            <person name="Zhang F."/>
            <person name="Tietje A.M."/>
            <person name="Marsh S.A."/>
            <person name="Felix M.A."/>
            <person name="Shapira M."/>
            <person name="Kaleta C."/>
            <person name="Schulenburg H."/>
            <person name="Samuel B."/>
        </authorList>
    </citation>
    <scope>NUCLEOTIDE SEQUENCE [LARGE SCALE GENOMIC DNA]</scope>
    <source>
        <strain evidence="3 4">BIGb0172</strain>
    </source>
</reference>
<evidence type="ECO:0000313" key="3">
    <source>
        <dbReference type="EMBL" id="QMV71566.1"/>
    </source>
</evidence>
<evidence type="ECO:0000259" key="1">
    <source>
        <dbReference type="PROSITE" id="PS50404"/>
    </source>
</evidence>
<dbReference type="Gene3D" id="1.20.1050.10">
    <property type="match status" value="1"/>
</dbReference>
<dbReference type="InterPro" id="IPR004045">
    <property type="entry name" value="Glutathione_S-Trfase_N"/>
</dbReference>
<dbReference type="PROSITE" id="PS50404">
    <property type="entry name" value="GST_NTER"/>
    <property type="match status" value="1"/>
</dbReference>
<evidence type="ECO:0000259" key="2">
    <source>
        <dbReference type="PROSITE" id="PS50405"/>
    </source>
</evidence>
<dbReference type="SFLD" id="SFLDG00358">
    <property type="entry name" value="Main_(cytGST)"/>
    <property type="match status" value="1"/>
</dbReference>
<dbReference type="InterPro" id="IPR004046">
    <property type="entry name" value="GST_C"/>
</dbReference>